<keyword evidence="2" id="KW-0812">Transmembrane</keyword>
<feature type="region of interest" description="Disordered" evidence="1">
    <location>
        <begin position="204"/>
        <end position="241"/>
    </location>
</feature>
<feature type="compositionally biased region" description="Polar residues" evidence="1">
    <location>
        <begin position="211"/>
        <end position="234"/>
    </location>
</feature>
<evidence type="ECO:0000313" key="3">
    <source>
        <dbReference type="EMBL" id="MFC7127510.1"/>
    </source>
</evidence>
<keyword evidence="2" id="KW-0472">Membrane</keyword>
<feature type="transmembrane region" description="Helical" evidence="2">
    <location>
        <begin position="12"/>
        <end position="33"/>
    </location>
</feature>
<protein>
    <submittedName>
        <fullName evidence="3">Uncharacterized protein</fullName>
    </submittedName>
</protein>
<organism evidence="3 4">
    <name type="scientific">Halovenus rubra</name>
    <dbReference type="NCBI Taxonomy" id="869890"/>
    <lineage>
        <taxon>Archaea</taxon>
        <taxon>Methanobacteriati</taxon>
        <taxon>Methanobacteriota</taxon>
        <taxon>Stenosarchaea group</taxon>
        <taxon>Halobacteria</taxon>
        <taxon>Halobacteriales</taxon>
        <taxon>Haloarculaceae</taxon>
        <taxon>Halovenus</taxon>
    </lineage>
</organism>
<dbReference type="RefSeq" id="WP_267639074.1">
    <property type="nucleotide sequence ID" value="NZ_JAODIY010000048.1"/>
</dbReference>
<reference evidence="3 4" key="1">
    <citation type="journal article" date="2014" name="Int. J. Syst. Evol. Microbiol.">
        <title>Complete genome sequence of Corynebacterium casei LMG S-19264T (=DSM 44701T), isolated from a smear-ripened cheese.</title>
        <authorList>
            <consortium name="US DOE Joint Genome Institute (JGI-PGF)"/>
            <person name="Walter F."/>
            <person name="Albersmeier A."/>
            <person name="Kalinowski J."/>
            <person name="Ruckert C."/>
        </authorList>
    </citation>
    <scope>NUCLEOTIDE SEQUENCE [LARGE SCALE GENOMIC DNA]</scope>
    <source>
        <strain evidence="3 4">CGMCC 4.7215</strain>
    </source>
</reference>
<dbReference type="Proteomes" id="UP001596414">
    <property type="component" value="Unassembled WGS sequence"/>
</dbReference>
<evidence type="ECO:0000256" key="2">
    <source>
        <dbReference type="SAM" id="Phobius"/>
    </source>
</evidence>
<dbReference type="AlphaFoldDB" id="A0ABD5XE84"/>
<evidence type="ECO:0000256" key="1">
    <source>
        <dbReference type="SAM" id="MobiDB-lite"/>
    </source>
</evidence>
<comment type="caution">
    <text evidence="3">The sequence shown here is derived from an EMBL/GenBank/DDBJ whole genome shotgun (WGS) entry which is preliminary data.</text>
</comment>
<feature type="transmembrane region" description="Helical" evidence="2">
    <location>
        <begin position="45"/>
        <end position="65"/>
    </location>
</feature>
<gene>
    <name evidence="3" type="ORF">ACFQJ7_16050</name>
</gene>
<keyword evidence="2" id="KW-1133">Transmembrane helix</keyword>
<name>A0ABD5XE84_9EURY</name>
<dbReference type="EMBL" id="JBHSZQ010000050">
    <property type="protein sequence ID" value="MFC7127510.1"/>
    <property type="molecule type" value="Genomic_DNA"/>
</dbReference>
<dbReference type="Pfam" id="PF23933">
    <property type="entry name" value="DUF7269"/>
    <property type="match status" value="1"/>
</dbReference>
<dbReference type="InterPro" id="IPR055693">
    <property type="entry name" value="DUF7269"/>
</dbReference>
<proteinExistence type="predicted"/>
<accession>A0ABD5XE84</accession>
<evidence type="ECO:0000313" key="4">
    <source>
        <dbReference type="Proteomes" id="UP001596414"/>
    </source>
</evidence>
<sequence length="241" mass="26214">MTLSRHRLGRWVVGLSLTIAVLTLAVGGLLRSVLHFSGVINTLRLVAYLLPAGGLLLVTSVLWSVRRSAKGKAEPDEFAQSNVEQVERETAHTGREIEQQIENAAIDCYQCEETYSIVNIKDRLKESAIRAVKSSTGASQEQARQMLESGTWTDDRVAAAFLSPRCTQPLSERLRSVLDPGQGFYRRLNRTITAIEALEETTVKAGGAETLSETAAGNKTNEAGTVQTLDSSGSPEEVRAK</sequence>